<comment type="similarity">
    <text evidence="2">Belongs to the major facilitator superfamily. TCR/Tet family.</text>
</comment>
<accession>A0A1H4I8U2</accession>
<evidence type="ECO:0000256" key="2">
    <source>
        <dbReference type="ARBA" id="ARBA00007520"/>
    </source>
</evidence>
<comment type="subcellular location">
    <subcellularLocation>
        <location evidence="1">Cell inner membrane</location>
        <topology evidence="1">Multi-pass membrane protein</topology>
    </subcellularLocation>
</comment>
<dbReference type="RefSeq" id="WP_244163399.1">
    <property type="nucleotide sequence ID" value="NZ_FNSV01000001.1"/>
</dbReference>
<name>A0A1H4I8U2_9NOCA</name>
<keyword evidence="7 8" id="KW-0472">Membrane</keyword>
<dbReference type="Gene3D" id="1.20.1250.20">
    <property type="entry name" value="MFS general substrate transporter like domains"/>
    <property type="match status" value="1"/>
</dbReference>
<dbReference type="Proteomes" id="UP000183561">
    <property type="component" value="Unassembled WGS sequence"/>
</dbReference>
<evidence type="ECO:0000313" key="11">
    <source>
        <dbReference type="Proteomes" id="UP000183561"/>
    </source>
</evidence>
<dbReference type="GO" id="GO:0005886">
    <property type="term" value="C:plasma membrane"/>
    <property type="evidence" value="ECO:0007669"/>
    <property type="project" value="UniProtKB-SubCell"/>
</dbReference>
<feature type="transmembrane region" description="Helical" evidence="8">
    <location>
        <begin position="411"/>
        <end position="429"/>
    </location>
</feature>
<evidence type="ECO:0000256" key="3">
    <source>
        <dbReference type="ARBA" id="ARBA00022448"/>
    </source>
</evidence>
<evidence type="ECO:0000256" key="6">
    <source>
        <dbReference type="ARBA" id="ARBA00022989"/>
    </source>
</evidence>
<evidence type="ECO:0000313" key="10">
    <source>
        <dbReference type="EMBL" id="SEB29702.1"/>
    </source>
</evidence>
<proteinExistence type="inferred from homology"/>
<dbReference type="InterPro" id="IPR036259">
    <property type="entry name" value="MFS_trans_sf"/>
</dbReference>
<feature type="transmembrane region" description="Helical" evidence="8">
    <location>
        <begin position="302"/>
        <end position="322"/>
    </location>
</feature>
<keyword evidence="11" id="KW-1185">Reference proteome</keyword>
<dbReference type="PRINTS" id="PR01036">
    <property type="entry name" value="TCRTETB"/>
</dbReference>
<evidence type="ECO:0000256" key="5">
    <source>
        <dbReference type="ARBA" id="ARBA00022692"/>
    </source>
</evidence>
<feature type="transmembrane region" description="Helical" evidence="8">
    <location>
        <begin position="208"/>
        <end position="226"/>
    </location>
</feature>
<protein>
    <submittedName>
        <fullName evidence="10">Drug resistance transporter, EmrB/QacA subfamily</fullName>
    </submittedName>
</protein>
<dbReference type="CDD" id="cd17502">
    <property type="entry name" value="MFS_Azr1_MDR_like"/>
    <property type="match status" value="1"/>
</dbReference>
<dbReference type="SUPFAM" id="SSF103473">
    <property type="entry name" value="MFS general substrate transporter"/>
    <property type="match status" value="1"/>
</dbReference>
<evidence type="ECO:0000256" key="4">
    <source>
        <dbReference type="ARBA" id="ARBA00022475"/>
    </source>
</evidence>
<dbReference type="InterPro" id="IPR011701">
    <property type="entry name" value="MFS"/>
</dbReference>
<feature type="transmembrane region" description="Helical" evidence="8">
    <location>
        <begin position="170"/>
        <end position="188"/>
    </location>
</feature>
<feature type="transmembrane region" description="Helical" evidence="8">
    <location>
        <begin position="84"/>
        <end position="103"/>
    </location>
</feature>
<keyword evidence="3" id="KW-0813">Transport</keyword>
<dbReference type="PROSITE" id="PS50850">
    <property type="entry name" value="MFS"/>
    <property type="match status" value="1"/>
</dbReference>
<evidence type="ECO:0000256" key="8">
    <source>
        <dbReference type="SAM" id="Phobius"/>
    </source>
</evidence>
<dbReference type="Gene3D" id="1.20.1720.10">
    <property type="entry name" value="Multidrug resistance protein D"/>
    <property type="match status" value="1"/>
</dbReference>
<feature type="transmembrane region" description="Helical" evidence="8">
    <location>
        <begin position="232"/>
        <end position="253"/>
    </location>
</feature>
<evidence type="ECO:0000256" key="1">
    <source>
        <dbReference type="ARBA" id="ARBA00004429"/>
    </source>
</evidence>
<feature type="transmembrane region" description="Helical" evidence="8">
    <location>
        <begin position="441"/>
        <end position="463"/>
    </location>
</feature>
<dbReference type="Pfam" id="PF07690">
    <property type="entry name" value="MFS_1"/>
    <property type="match status" value="1"/>
</dbReference>
<feature type="transmembrane region" description="Helical" evidence="8">
    <location>
        <begin position="342"/>
        <end position="360"/>
    </location>
</feature>
<dbReference type="FunFam" id="1.20.1720.10:FF:000004">
    <property type="entry name" value="EmrB/QacA family drug resistance transporter"/>
    <property type="match status" value="1"/>
</dbReference>
<feature type="transmembrane region" description="Helical" evidence="8">
    <location>
        <begin position="20"/>
        <end position="44"/>
    </location>
</feature>
<dbReference type="PANTHER" id="PTHR23501:SF191">
    <property type="entry name" value="VACUOLAR BASIC AMINO ACID TRANSPORTER 4"/>
    <property type="match status" value="1"/>
</dbReference>
<dbReference type="AlphaFoldDB" id="A0A1H4I8U2"/>
<feature type="transmembrane region" description="Helical" evidence="8">
    <location>
        <begin position="109"/>
        <end position="130"/>
    </location>
</feature>
<gene>
    <name evidence="10" type="ORF">SAMN04490239_0133</name>
</gene>
<evidence type="ECO:0000259" key="9">
    <source>
        <dbReference type="PROSITE" id="PS50850"/>
    </source>
</evidence>
<feature type="transmembrane region" description="Helical" evidence="8">
    <location>
        <begin position="274"/>
        <end position="296"/>
    </location>
</feature>
<feature type="transmembrane region" description="Helical" evidence="8">
    <location>
        <begin position="366"/>
        <end position="390"/>
    </location>
</feature>
<keyword evidence="5 8" id="KW-0812">Transmembrane</keyword>
<dbReference type="InterPro" id="IPR020846">
    <property type="entry name" value="MFS_dom"/>
</dbReference>
<dbReference type="EMBL" id="FNSV01000001">
    <property type="protein sequence ID" value="SEB29702.1"/>
    <property type="molecule type" value="Genomic_DNA"/>
</dbReference>
<reference evidence="11" key="1">
    <citation type="submission" date="2016-10" db="EMBL/GenBank/DDBJ databases">
        <authorList>
            <person name="Varghese N."/>
            <person name="Submissions S."/>
        </authorList>
    </citation>
    <scope>NUCLEOTIDE SEQUENCE [LARGE SCALE GENOMIC DNA]</scope>
    <source>
        <strain evidence="11">DSM 44498</strain>
    </source>
</reference>
<evidence type="ECO:0000256" key="7">
    <source>
        <dbReference type="ARBA" id="ARBA00023136"/>
    </source>
</evidence>
<dbReference type="GO" id="GO:0022857">
    <property type="term" value="F:transmembrane transporter activity"/>
    <property type="evidence" value="ECO:0007669"/>
    <property type="project" value="InterPro"/>
</dbReference>
<feature type="transmembrane region" description="Helical" evidence="8">
    <location>
        <begin position="142"/>
        <end position="164"/>
    </location>
</feature>
<organism evidence="10 11">
    <name type="scientific">Rhodococcus koreensis</name>
    <dbReference type="NCBI Taxonomy" id="99653"/>
    <lineage>
        <taxon>Bacteria</taxon>
        <taxon>Bacillati</taxon>
        <taxon>Actinomycetota</taxon>
        <taxon>Actinomycetes</taxon>
        <taxon>Mycobacteriales</taxon>
        <taxon>Nocardiaceae</taxon>
        <taxon>Rhodococcus</taxon>
    </lineage>
</organism>
<keyword evidence="4" id="KW-1003">Cell membrane</keyword>
<dbReference type="PANTHER" id="PTHR23501">
    <property type="entry name" value="MAJOR FACILITATOR SUPERFAMILY"/>
    <property type="match status" value="1"/>
</dbReference>
<sequence length="495" mass="52111">MTPTRNEPQTQERSRRRRVLTALMLGNALVALDTTVIATAVSAIVEDLGGFEQFPWLFSAYLLSHAVTTPIFGKLSDTVGRKPVMLLGIGVFFLGSMLCGFAQSMTGLIAFRALQGLGAGAVQPTVLTIAGDIYTLRERPRAQGYIASVWAAASVLGPAVGGLFAEYGSWRGIFVVNVPICAVAALLLIRNFHEDGTDPRKRHRRPDVLGAALLPLGAGLLVLGLLEGGRSWAWGSTTWIAIVTIGAVCLLLFGVVEWRVRDPIMPPWILSRRTLLGTVLTSAIIGAVVTGLTSYVPLFSQSVLATTALTGGFLLTPLTLAWPLASSQSGRLYLRIGFRRTALAGTAITIVGAGLTVLFGESTAEWQIAAACFVIGAGLGFITSPTIIAAQASVEWHERGVVTSCTTFARSIGGAVGAAGFGALVAAHGGNPQSPAQLDAALHPVFVCIALAASGLIVTVSILPRHVQLTTRPHEAADGIYERTRATNARQLDRS</sequence>
<feature type="transmembrane region" description="Helical" evidence="8">
    <location>
        <begin position="56"/>
        <end position="72"/>
    </location>
</feature>
<keyword evidence="6 8" id="KW-1133">Transmembrane helix</keyword>
<feature type="domain" description="Major facilitator superfamily (MFS) profile" evidence="9">
    <location>
        <begin position="19"/>
        <end position="467"/>
    </location>
</feature>